<feature type="transmembrane region" description="Helical" evidence="1">
    <location>
        <begin position="89"/>
        <end position="109"/>
    </location>
</feature>
<name>A0A7D5GK16_9EURY</name>
<organism evidence="3 4">
    <name type="scientific">Halorarum halophilum</name>
    <dbReference type="NCBI Taxonomy" id="2743090"/>
    <lineage>
        <taxon>Archaea</taxon>
        <taxon>Methanobacteriati</taxon>
        <taxon>Methanobacteriota</taxon>
        <taxon>Stenosarchaea group</taxon>
        <taxon>Halobacteria</taxon>
        <taxon>Halobacteriales</taxon>
        <taxon>Haloferacaceae</taxon>
        <taxon>Halorarum</taxon>
    </lineage>
</organism>
<keyword evidence="4" id="KW-1185">Reference proteome</keyword>
<protein>
    <submittedName>
        <fullName evidence="3">Transporter</fullName>
    </submittedName>
</protein>
<dbReference type="Proteomes" id="UP000509750">
    <property type="component" value="Chromosome"/>
</dbReference>
<proteinExistence type="predicted"/>
<keyword evidence="1" id="KW-0812">Transmembrane</keyword>
<reference evidence="3 4" key="1">
    <citation type="submission" date="2020-07" db="EMBL/GenBank/DDBJ databases">
        <title>Gai3-2, isolated from salt lake.</title>
        <authorList>
            <person name="Cui H."/>
            <person name="Shi X."/>
        </authorList>
    </citation>
    <scope>NUCLEOTIDE SEQUENCE [LARGE SCALE GENOMIC DNA]</scope>
    <source>
        <strain evidence="3 4">Gai3-2</strain>
    </source>
</reference>
<evidence type="ECO:0000259" key="2">
    <source>
        <dbReference type="Pfam" id="PF25933"/>
    </source>
</evidence>
<accession>A0A7D5GK16</accession>
<evidence type="ECO:0000313" key="4">
    <source>
        <dbReference type="Proteomes" id="UP000509750"/>
    </source>
</evidence>
<keyword evidence="1" id="KW-0472">Membrane</keyword>
<feature type="transmembrane region" description="Helical" evidence="1">
    <location>
        <begin position="6"/>
        <end position="24"/>
    </location>
</feature>
<dbReference type="AlphaFoldDB" id="A0A7D5GK16"/>
<dbReference type="Pfam" id="PF25933">
    <property type="entry name" value="DUF7978"/>
    <property type="match status" value="1"/>
</dbReference>
<evidence type="ECO:0000313" key="3">
    <source>
        <dbReference type="EMBL" id="QLG29391.1"/>
    </source>
</evidence>
<dbReference type="OrthoDB" id="270777at2157"/>
<feature type="transmembrane region" description="Helical" evidence="1">
    <location>
        <begin position="121"/>
        <end position="142"/>
    </location>
</feature>
<feature type="transmembrane region" description="Helical" evidence="1">
    <location>
        <begin position="154"/>
        <end position="180"/>
    </location>
</feature>
<dbReference type="EMBL" id="CP058529">
    <property type="protein sequence ID" value="QLG29391.1"/>
    <property type="molecule type" value="Genomic_DNA"/>
</dbReference>
<feature type="domain" description="DUF7978" evidence="2">
    <location>
        <begin position="3"/>
        <end position="179"/>
    </location>
</feature>
<evidence type="ECO:0000256" key="1">
    <source>
        <dbReference type="SAM" id="Phobius"/>
    </source>
</evidence>
<sequence>MPFGAGVVAGVAAYVLGYLVTYVWQSDAVRERLSSINFLVELLGGDPIPAWTGVGWYFYNAHYVDVLVPGFGGTRTENFVASADGGNLALLYVVPPLLLLLAGLAVSVVSSARDASDGALAGLAVVPAYLLLAVVGAFVFAYGTGDGGSVHPDYVTATLLAGVVYPAVFGAVGGAVGSLID</sequence>
<dbReference type="KEGG" id="halg:HUG10_01800"/>
<keyword evidence="1" id="KW-1133">Transmembrane helix</keyword>
<feature type="transmembrane region" description="Helical" evidence="1">
    <location>
        <begin position="36"/>
        <end position="59"/>
    </location>
</feature>
<dbReference type="InterPro" id="IPR058284">
    <property type="entry name" value="DUF7978"/>
</dbReference>
<gene>
    <name evidence="3" type="ORF">HUG10_01800</name>
</gene>